<evidence type="ECO:0000313" key="1">
    <source>
        <dbReference type="EMBL" id="CDR17991.1"/>
    </source>
</evidence>
<reference evidence="1" key="1">
    <citation type="submission" date="2014-05" db="EMBL/GenBank/DDBJ databases">
        <authorList>
            <person name="Horn Fabian"/>
        </authorList>
    </citation>
    <scope>NUCLEOTIDE SEQUENCE</scope>
</reference>
<protein>
    <submittedName>
        <fullName evidence="1">Uncharacterized protein</fullName>
    </submittedName>
</protein>
<name>A0A061AC21_9ACTN</name>
<proteinExistence type="predicted"/>
<gene>
    <name evidence="1" type="ORF">SIRAN9951</name>
</gene>
<sequence>MGLTQRIRRLLDALTGAAMLGLAGRLAVENR</sequence>
<dbReference type="HOGENOM" id="CLU_3398756_0_0_11"/>
<accession>A0A061AC21</accession>
<dbReference type="AlphaFoldDB" id="A0A061AC21"/>
<organism evidence="1">
    <name type="scientific">Streptomyces iranensis</name>
    <dbReference type="NCBI Taxonomy" id="576784"/>
    <lineage>
        <taxon>Bacteria</taxon>
        <taxon>Bacillati</taxon>
        <taxon>Actinomycetota</taxon>
        <taxon>Actinomycetes</taxon>
        <taxon>Kitasatosporales</taxon>
        <taxon>Streptomycetaceae</taxon>
        <taxon>Streptomyces</taxon>
        <taxon>Streptomyces violaceusniger group</taxon>
    </lineage>
</organism>
<dbReference type="EMBL" id="LK022848">
    <property type="protein sequence ID" value="CDR17991.1"/>
    <property type="molecule type" value="Genomic_DNA"/>
</dbReference>